<dbReference type="Gene3D" id="2.40.70.10">
    <property type="entry name" value="Acid Proteases"/>
    <property type="match status" value="1"/>
</dbReference>
<evidence type="ECO:0000313" key="3">
    <source>
        <dbReference type="Proteomes" id="UP000325315"/>
    </source>
</evidence>
<feature type="compositionally biased region" description="Basic and acidic residues" evidence="1">
    <location>
        <begin position="16"/>
        <end position="25"/>
    </location>
</feature>
<evidence type="ECO:0008006" key="4">
    <source>
        <dbReference type="Google" id="ProtNLM"/>
    </source>
</evidence>
<sequence length="192" mass="22228">MQKIFKDPQEANVEPEPEKVTKPVVEPEDKTIHLIEKVPKYAKYLKEIMSRRRKIKTGEQKLPKLKDPGSFTMPIEIGNIHFSKALCDLGANINLMLLHISEKLRLRELQYTQVTLQLAEKSSVQLKGVLEDVLVKVRRTIFIILSFEEDREIPILLVGPFLATPRSTIDLENNDLKMRINVETEIFKFGHR</sequence>
<dbReference type="PANTHER" id="PTHR33067:SF31">
    <property type="entry name" value="RNA-DIRECTED DNA POLYMERASE"/>
    <property type="match status" value="1"/>
</dbReference>
<proteinExistence type="predicted"/>
<feature type="region of interest" description="Disordered" evidence="1">
    <location>
        <begin position="1"/>
        <end position="25"/>
    </location>
</feature>
<dbReference type="OrthoDB" id="781949at2759"/>
<dbReference type="EMBL" id="SMMG02000009">
    <property type="protein sequence ID" value="KAA3461687.1"/>
    <property type="molecule type" value="Genomic_DNA"/>
</dbReference>
<keyword evidence="3" id="KW-1185">Reference proteome</keyword>
<comment type="caution">
    <text evidence="2">The sequence shown here is derived from an EMBL/GenBank/DDBJ whole genome shotgun (WGS) entry which is preliminary data.</text>
</comment>
<name>A0A5B6UX98_9ROSI</name>
<dbReference type="PANTHER" id="PTHR33067">
    <property type="entry name" value="RNA-DIRECTED DNA POLYMERASE-RELATED"/>
    <property type="match status" value="1"/>
</dbReference>
<reference evidence="3" key="1">
    <citation type="journal article" date="2019" name="Plant Biotechnol. J.">
        <title>Genome sequencing of the Australian wild diploid species Gossypium australe highlights disease resistance and delayed gland morphogenesis.</title>
        <authorList>
            <person name="Cai Y."/>
            <person name="Cai X."/>
            <person name="Wang Q."/>
            <person name="Wang P."/>
            <person name="Zhang Y."/>
            <person name="Cai C."/>
            <person name="Xu Y."/>
            <person name="Wang K."/>
            <person name="Zhou Z."/>
            <person name="Wang C."/>
            <person name="Geng S."/>
            <person name="Li B."/>
            <person name="Dong Q."/>
            <person name="Hou Y."/>
            <person name="Wang H."/>
            <person name="Ai P."/>
            <person name="Liu Z."/>
            <person name="Yi F."/>
            <person name="Sun M."/>
            <person name="An G."/>
            <person name="Cheng J."/>
            <person name="Zhang Y."/>
            <person name="Shi Q."/>
            <person name="Xie Y."/>
            <person name="Shi X."/>
            <person name="Chang Y."/>
            <person name="Huang F."/>
            <person name="Chen Y."/>
            <person name="Hong S."/>
            <person name="Mi L."/>
            <person name="Sun Q."/>
            <person name="Zhang L."/>
            <person name="Zhou B."/>
            <person name="Peng R."/>
            <person name="Zhang X."/>
            <person name="Liu F."/>
        </authorList>
    </citation>
    <scope>NUCLEOTIDE SEQUENCE [LARGE SCALE GENOMIC DNA]</scope>
    <source>
        <strain evidence="3">cv. PA1801</strain>
    </source>
</reference>
<organism evidence="2 3">
    <name type="scientific">Gossypium australe</name>
    <dbReference type="NCBI Taxonomy" id="47621"/>
    <lineage>
        <taxon>Eukaryota</taxon>
        <taxon>Viridiplantae</taxon>
        <taxon>Streptophyta</taxon>
        <taxon>Embryophyta</taxon>
        <taxon>Tracheophyta</taxon>
        <taxon>Spermatophyta</taxon>
        <taxon>Magnoliopsida</taxon>
        <taxon>eudicotyledons</taxon>
        <taxon>Gunneridae</taxon>
        <taxon>Pentapetalae</taxon>
        <taxon>rosids</taxon>
        <taxon>malvids</taxon>
        <taxon>Malvales</taxon>
        <taxon>Malvaceae</taxon>
        <taxon>Malvoideae</taxon>
        <taxon>Gossypium</taxon>
    </lineage>
</organism>
<protein>
    <recommendedName>
        <fullName evidence="4">Aspartic peptidase DDI1-type domain-containing protein</fullName>
    </recommendedName>
</protein>
<evidence type="ECO:0000256" key="1">
    <source>
        <dbReference type="SAM" id="MobiDB-lite"/>
    </source>
</evidence>
<accession>A0A5B6UX98</accession>
<dbReference type="Proteomes" id="UP000325315">
    <property type="component" value="Unassembled WGS sequence"/>
</dbReference>
<gene>
    <name evidence="2" type="ORF">EPI10_028239</name>
</gene>
<dbReference type="AlphaFoldDB" id="A0A5B6UX98"/>
<evidence type="ECO:0000313" key="2">
    <source>
        <dbReference type="EMBL" id="KAA3461687.1"/>
    </source>
</evidence>
<dbReference type="InterPro" id="IPR021109">
    <property type="entry name" value="Peptidase_aspartic_dom_sf"/>
</dbReference>